<gene>
    <name evidence="2" type="ORF">KARL1_25</name>
</gene>
<keyword evidence="3" id="KW-1185">Reference proteome</keyword>
<proteinExistence type="predicted"/>
<organism evidence="2 3">
    <name type="scientific">Acinetobacter phage KARL-1</name>
    <dbReference type="NCBI Taxonomy" id="2301662"/>
    <lineage>
        <taxon>Viruses</taxon>
        <taxon>Duplodnaviria</taxon>
        <taxon>Heunggongvirae</taxon>
        <taxon>Uroviricota</taxon>
        <taxon>Caudoviricetes</taxon>
        <taxon>Pantevenvirales</taxon>
        <taxon>Straboviridae</taxon>
        <taxon>Twarogvirinae</taxon>
        <taxon>Lazarusvirus</taxon>
        <taxon>Lazarusvirus karl</taxon>
    </lineage>
</organism>
<accession>A0A385IIC8</accession>
<reference evidence="2 3" key="1">
    <citation type="journal article" date="2018" name="Sci. Rep.">
        <title>Enhanced antibacterial effect of the novel T4-like bacteriophage KARL-1 in combination with antibiotics against multi-drug resistant Acinetobacter baumannii.</title>
        <authorList>
            <person name="Jansen M."/>
            <person name="Wahida A."/>
            <person name="Latz S."/>
            <person name="Kruttgen A."/>
            <person name="Hafner H."/>
            <person name="Buhl E.M."/>
            <person name="Ritter K."/>
            <person name="Horz H.P."/>
        </authorList>
    </citation>
    <scope>NUCLEOTIDE SEQUENCE [LARGE SCALE GENOMIC DNA]</scope>
</reference>
<keyword evidence="1" id="KW-0812">Transmembrane</keyword>
<evidence type="ECO:0000256" key="1">
    <source>
        <dbReference type="SAM" id="Phobius"/>
    </source>
</evidence>
<sequence>MSKLNNGQMIFCLIVGIVIALSIFVMQRPKANPGYTPAGTVTLKCLSLLGDSIVTYTGNDSSITWYSDGTYVSLTLADRYMKIPQHRCEYTKFR</sequence>
<dbReference type="EMBL" id="MH713599">
    <property type="protein sequence ID" value="AXY82644.1"/>
    <property type="molecule type" value="Genomic_DNA"/>
</dbReference>
<keyword evidence="1" id="KW-1133">Transmembrane helix</keyword>
<name>A0A385IIC8_9CAUD</name>
<feature type="transmembrane region" description="Helical" evidence="1">
    <location>
        <begin position="6"/>
        <end position="26"/>
    </location>
</feature>
<keyword evidence="1" id="KW-0472">Membrane</keyword>
<evidence type="ECO:0000313" key="2">
    <source>
        <dbReference type="EMBL" id="AXY82644.1"/>
    </source>
</evidence>
<protein>
    <submittedName>
        <fullName evidence="2">Uncharacterized protein</fullName>
    </submittedName>
</protein>
<dbReference type="Proteomes" id="UP000277855">
    <property type="component" value="Segment"/>
</dbReference>
<evidence type="ECO:0000313" key="3">
    <source>
        <dbReference type="Proteomes" id="UP000277855"/>
    </source>
</evidence>